<protein>
    <submittedName>
        <fullName evidence="1">Uncharacterized protein</fullName>
    </submittedName>
</protein>
<gene>
    <name evidence="1" type="ORF">GWK47_038402</name>
</gene>
<dbReference type="Proteomes" id="UP000770661">
    <property type="component" value="Unassembled WGS sequence"/>
</dbReference>
<dbReference type="EMBL" id="JACEEZ010005519">
    <property type="protein sequence ID" value="KAG0725568.1"/>
    <property type="molecule type" value="Genomic_DNA"/>
</dbReference>
<evidence type="ECO:0000313" key="1">
    <source>
        <dbReference type="EMBL" id="KAG0725568.1"/>
    </source>
</evidence>
<comment type="caution">
    <text evidence="1">The sequence shown here is derived from an EMBL/GenBank/DDBJ whole genome shotgun (WGS) entry which is preliminary data.</text>
</comment>
<proteinExistence type="predicted"/>
<sequence length="115" mass="12771">MIIRGAMAKTLPSQDKKRALGEVAESVRGSSAGWNTSELLLNCGMLQHGSTLQWHTPFCCCNITLRCTLTSLLIHPLPLLHHLRLLHHLPLLKQSPLLPATKTLQVHGNEVVRQE</sequence>
<reference evidence="1" key="1">
    <citation type="submission" date="2020-07" db="EMBL/GenBank/DDBJ databases">
        <title>The High-quality genome of the commercially important snow crab, Chionoecetes opilio.</title>
        <authorList>
            <person name="Jeong J.-H."/>
            <person name="Ryu S."/>
        </authorList>
    </citation>
    <scope>NUCLEOTIDE SEQUENCE</scope>
    <source>
        <strain evidence="1">MADBK_172401_WGS</strain>
        <tissue evidence="1">Digestive gland</tissue>
    </source>
</reference>
<dbReference type="AlphaFoldDB" id="A0A8J5CM55"/>
<organism evidence="1 2">
    <name type="scientific">Chionoecetes opilio</name>
    <name type="common">Atlantic snow crab</name>
    <name type="synonym">Cancer opilio</name>
    <dbReference type="NCBI Taxonomy" id="41210"/>
    <lineage>
        <taxon>Eukaryota</taxon>
        <taxon>Metazoa</taxon>
        <taxon>Ecdysozoa</taxon>
        <taxon>Arthropoda</taxon>
        <taxon>Crustacea</taxon>
        <taxon>Multicrustacea</taxon>
        <taxon>Malacostraca</taxon>
        <taxon>Eumalacostraca</taxon>
        <taxon>Eucarida</taxon>
        <taxon>Decapoda</taxon>
        <taxon>Pleocyemata</taxon>
        <taxon>Brachyura</taxon>
        <taxon>Eubrachyura</taxon>
        <taxon>Majoidea</taxon>
        <taxon>Majidae</taxon>
        <taxon>Chionoecetes</taxon>
    </lineage>
</organism>
<evidence type="ECO:0000313" key="2">
    <source>
        <dbReference type="Proteomes" id="UP000770661"/>
    </source>
</evidence>
<accession>A0A8J5CM55</accession>
<name>A0A8J5CM55_CHIOP</name>
<keyword evidence="2" id="KW-1185">Reference proteome</keyword>